<name>A0A6A7G7J0_9CRUS</name>
<dbReference type="InterPro" id="IPR023214">
    <property type="entry name" value="HAD_sf"/>
</dbReference>
<dbReference type="EMBL" id="IACT01006555">
    <property type="protein sequence ID" value="LAC25685.1"/>
    <property type="molecule type" value="mRNA"/>
</dbReference>
<sequence length="336" mass="37866">MSKPSVSPRVRAQTHQPLSHIERFKLVGGSFTSGMKRKVPSKSKLLQANLSEYRAFLLDMDGVLHRHHEPIHGARKFLSMLKNNDIPYLLLTNEDRHTNEDLSNKLHEIFGDACPTPDHIYSAANSSRDFFARLIRHGFNGSVYVIGEAGLIQNLKEAYMKNGHPSAGNVLTGLEELPKDSSIEYVVIGCVHAENTRHVERAADFVRQGARLVHTCPDYYDTYPDGRYSFGMPMTTVHLFEETLGCTSYNLGKPNPHMIRMAQDLLLKGTTLQWKDVLFVGDSINTDIRTSIENGIDCALVLSGCTTEEQLKRSPLYPNYVFEDIGELSKAYKFFD</sequence>
<evidence type="ECO:0000313" key="1">
    <source>
        <dbReference type="EMBL" id="LAC25685.1"/>
    </source>
</evidence>
<dbReference type="AlphaFoldDB" id="A0A6A7G7J0"/>
<dbReference type="PANTHER" id="PTHR19288:SF46">
    <property type="entry name" value="HALOACID DEHALOGENASE-LIKE HYDROLASE DOMAIN-CONTAINING PROTEIN 2"/>
    <property type="match status" value="1"/>
</dbReference>
<dbReference type="InterPro" id="IPR036412">
    <property type="entry name" value="HAD-like_sf"/>
</dbReference>
<accession>A0A6A7G7J0</accession>
<protein>
    <submittedName>
        <fullName evidence="1">Pyridoxal phosphate phosphatase</fullName>
    </submittedName>
</protein>
<dbReference type="InterPro" id="IPR006357">
    <property type="entry name" value="HAD-SF_hydro_IIA"/>
</dbReference>
<dbReference type="Pfam" id="PF13344">
    <property type="entry name" value="Hydrolase_6"/>
    <property type="match status" value="1"/>
</dbReference>
<dbReference type="Gene3D" id="3.40.50.1000">
    <property type="entry name" value="HAD superfamily/HAD-like"/>
    <property type="match status" value="2"/>
</dbReference>
<dbReference type="Pfam" id="PF13242">
    <property type="entry name" value="Hydrolase_like"/>
    <property type="match status" value="1"/>
</dbReference>
<proteinExistence type="evidence at transcript level"/>
<dbReference type="SUPFAM" id="SSF56784">
    <property type="entry name" value="HAD-like"/>
    <property type="match status" value="1"/>
</dbReference>
<dbReference type="NCBIfam" id="TIGR01460">
    <property type="entry name" value="HAD-SF-IIA"/>
    <property type="match status" value="1"/>
</dbReference>
<organism evidence="1">
    <name type="scientific">Hirondellea gigas</name>
    <dbReference type="NCBI Taxonomy" id="1518452"/>
    <lineage>
        <taxon>Eukaryota</taxon>
        <taxon>Metazoa</taxon>
        <taxon>Ecdysozoa</taxon>
        <taxon>Arthropoda</taxon>
        <taxon>Crustacea</taxon>
        <taxon>Multicrustacea</taxon>
        <taxon>Malacostraca</taxon>
        <taxon>Eumalacostraca</taxon>
        <taxon>Peracarida</taxon>
        <taxon>Amphipoda</taxon>
        <taxon>Amphilochidea</taxon>
        <taxon>Lysianassida</taxon>
        <taxon>Lysianassidira</taxon>
        <taxon>Lysianassoidea</taxon>
        <taxon>Lysianassidae</taxon>
        <taxon>Hirondellea</taxon>
    </lineage>
</organism>
<reference evidence="1" key="1">
    <citation type="submission" date="2017-11" db="EMBL/GenBank/DDBJ databases">
        <title>The sensing device of the deep-sea amphipod.</title>
        <authorList>
            <person name="Kobayashi H."/>
            <person name="Nagahama T."/>
            <person name="Arai W."/>
            <person name="Sasagawa Y."/>
            <person name="Umeda M."/>
            <person name="Hayashi T."/>
            <person name="Nikaido I."/>
            <person name="Watanabe H."/>
            <person name="Oguri K."/>
            <person name="Kitazato H."/>
            <person name="Fujioka K."/>
            <person name="Kido Y."/>
            <person name="Takami H."/>
        </authorList>
    </citation>
    <scope>NUCLEOTIDE SEQUENCE</scope>
    <source>
        <tissue evidence="1">Whole body</tissue>
    </source>
</reference>
<dbReference type="GO" id="GO:0005737">
    <property type="term" value="C:cytoplasm"/>
    <property type="evidence" value="ECO:0007669"/>
    <property type="project" value="TreeGrafter"/>
</dbReference>
<dbReference type="GO" id="GO:0016791">
    <property type="term" value="F:phosphatase activity"/>
    <property type="evidence" value="ECO:0007669"/>
    <property type="project" value="TreeGrafter"/>
</dbReference>
<dbReference type="PANTHER" id="PTHR19288">
    <property type="entry name" value="4-NITROPHENYLPHOSPHATASE-RELATED"/>
    <property type="match status" value="1"/>
</dbReference>